<keyword evidence="1" id="KW-0175">Coiled coil</keyword>
<protein>
    <submittedName>
        <fullName evidence="2">Uncharacterized protein</fullName>
    </submittedName>
</protein>
<comment type="caution">
    <text evidence="2">The sequence shown here is derived from an EMBL/GenBank/DDBJ whole genome shotgun (WGS) entry which is preliminary data.</text>
</comment>
<evidence type="ECO:0000256" key="1">
    <source>
        <dbReference type="SAM" id="Coils"/>
    </source>
</evidence>
<feature type="coiled-coil region" evidence="1">
    <location>
        <begin position="7"/>
        <end position="34"/>
    </location>
</feature>
<dbReference type="AlphaFoldDB" id="A0A392WFD4"/>
<feature type="non-terminal residue" evidence="2">
    <location>
        <position position="1"/>
    </location>
</feature>
<keyword evidence="3" id="KW-1185">Reference proteome</keyword>
<evidence type="ECO:0000313" key="2">
    <source>
        <dbReference type="EMBL" id="MCI98243.1"/>
    </source>
</evidence>
<accession>A0A392WFD4</accession>
<organism evidence="2 3">
    <name type="scientific">Trifolium medium</name>
    <dbReference type="NCBI Taxonomy" id="97028"/>
    <lineage>
        <taxon>Eukaryota</taxon>
        <taxon>Viridiplantae</taxon>
        <taxon>Streptophyta</taxon>
        <taxon>Embryophyta</taxon>
        <taxon>Tracheophyta</taxon>
        <taxon>Spermatophyta</taxon>
        <taxon>Magnoliopsida</taxon>
        <taxon>eudicotyledons</taxon>
        <taxon>Gunneridae</taxon>
        <taxon>Pentapetalae</taxon>
        <taxon>rosids</taxon>
        <taxon>fabids</taxon>
        <taxon>Fabales</taxon>
        <taxon>Fabaceae</taxon>
        <taxon>Papilionoideae</taxon>
        <taxon>50 kb inversion clade</taxon>
        <taxon>NPAAA clade</taxon>
        <taxon>Hologalegina</taxon>
        <taxon>IRL clade</taxon>
        <taxon>Trifolieae</taxon>
        <taxon>Trifolium</taxon>
    </lineage>
</organism>
<sequence>ADTLAELRVAREDLTRLEEKKRSTDNRVAELEAAMAPSVDKPEEAFGLVTRADLV</sequence>
<evidence type="ECO:0000313" key="3">
    <source>
        <dbReference type="Proteomes" id="UP000265520"/>
    </source>
</evidence>
<dbReference type="Proteomes" id="UP000265520">
    <property type="component" value="Unassembled WGS sequence"/>
</dbReference>
<dbReference type="EMBL" id="LXQA011467910">
    <property type="protein sequence ID" value="MCI98243.1"/>
    <property type="molecule type" value="Genomic_DNA"/>
</dbReference>
<reference evidence="2 3" key="1">
    <citation type="journal article" date="2018" name="Front. Plant Sci.">
        <title>Red Clover (Trifolium pratense) and Zigzag Clover (T. medium) - A Picture of Genomic Similarities and Differences.</title>
        <authorList>
            <person name="Dluhosova J."/>
            <person name="Istvanek J."/>
            <person name="Nedelnik J."/>
            <person name="Repkova J."/>
        </authorList>
    </citation>
    <scope>NUCLEOTIDE SEQUENCE [LARGE SCALE GENOMIC DNA]</scope>
    <source>
        <strain evidence="3">cv. 10/8</strain>
        <tissue evidence="2">Leaf</tissue>
    </source>
</reference>
<proteinExistence type="predicted"/>
<feature type="non-terminal residue" evidence="2">
    <location>
        <position position="55"/>
    </location>
</feature>
<name>A0A392WFD4_9FABA</name>